<dbReference type="Gene3D" id="3.40.50.300">
    <property type="entry name" value="P-loop containing nucleotide triphosphate hydrolases"/>
    <property type="match status" value="1"/>
</dbReference>
<keyword evidence="5 14" id="KW-0808">Transferase</keyword>
<comment type="catalytic activity">
    <reaction evidence="1">
        <text>[HPr protein]-L-serine + ATP = [HPr protein]-O-phospho-L-serine + ADP + H(+)</text>
        <dbReference type="Rhea" id="RHEA:46600"/>
        <dbReference type="Rhea" id="RHEA-COMP:11602"/>
        <dbReference type="Rhea" id="RHEA-COMP:11603"/>
        <dbReference type="ChEBI" id="CHEBI:15378"/>
        <dbReference type="ChEBI" id="CHEBI:29999"/>
        <dbReference type="ChEBI" id="CHEBI:30616"/>
        <dbReference type="ChEBI" id="CHEBI:83421"/>
        <dbReference type="ChEBI" id="CHEBI:456216"/>
    </reaction>
</comment>
<evidence type="ECO:0000256" key="1">
    <source>
        <dbReference type="ARBA" id="ARBA00001120"/>
    </source>
</evidence>
<dbReference type="GO" id="GO:0000155">
    <property type="term" value="F:phosphorelay sensor kinase activity"/>
    <property type="evidence" value="ECO:0007669"/>
    <property type="project" value="InterPro"/>
</dbReference>
<dbReference type="GO" id="GO:0004674">
    <property type="term" value="F:protein serine/threonine kinase activity"/>
    <property type="evidence" value="ECO:0007669"/>
    <property type="project" value="UniProtKB-KW"/>
</dbReference>
<evidence type="ECO:0000256" key="7">
    <source>
        <dbReference type="ARBA" id="ARBA00022777"/>
    </source>
</evidence>
<evidence type="ECO:0000259" key="12">
    <source>
        <dbReference type="Pfam" id="PF02603"/>
    </source>
</evidence>
<evidence type="ECO:0000256" key="8">
    <source>
        <dbReference type="ARBA" id="ARBA00022840"/>
    </source>
</evidence>
<organism evidence="14 15">
    <name type="scientific">Granulosicoccus antarcticus IMCC3135</name>
    <dbReference type="NCBI Taxonomy" id="1192854"/>
    <lineage>
        <taxon>Bacteria</taxon>
        <taxon>Pseudomonadati</taxon>
        <taxon>Pseudomonadota</taxon>
        <taxon>Gammaproteobacteria</taxon>
        <taxon>Chromatiales</taxon>
        <taxon>Granulosicoccaceae</taxon>
        <taxon>Granulosicoccus</taxon>
    </lineage>
</organism>
<dbReference type="Gene3D" id="3.40.1390.20">
    <property type="entry name" value="HprK N-terminal domain-like"/>
    <property type="match status" value="1"/>
</dbReference>
<comment type="catalytic activity">
    <reaction evidence="10">
        <text>[HPr protein]-O-phospho-L-serine + phosphate + H(+) = [HPr protein]-L-serine + diphosphate</text>
        <dbReference type="Rhea" id="RHEA:46604"/>
        <dbReference type="Rhea" id="RHEA-COMP:11602"/>
        <dbReference type="Rhea" id="RHEA-COMP:11603"/>
        <dbReference type="ChEBI" id="CHEBI:15378"/>
        <dbReference type="ChEBI" id="CHEBI:29999"/>
        <dbReference type="ChEBI" id="CHEBI:33019"/>
        <dbReference type="ChEBI" id="CHEBI:43474"/>
        <dbReference type="ChEBI" id="CHEBI:83421"/>
    </reaction>
</comment>
<evidence type="ECO:0000256" key="10">
    <source>
        <dbReference type="ARBA" id="ARBA00047657"/>
    </source>
</evidence>
<comment type="subunit">
    <text evidence="3">Homohexamer.</text>
</comment>
<dbReference type="SUPFAM" id="SSF75138">
    <property type="entry name" value="HprK N-terminal domain-like"/>
    <property type="match status" value="1"/>
</dbReference>
<dbReference type="InterPro" id="IPR027417">
    <property type="entry name" value="P-loop_NTPase"/>
</dbReference>
<keyword evidence="15" id="KW-1185">Reference proteome</keyword>
<evidence type="ECO:0000256" key="4">
    <source>
        <dbReference type="ARBA" id="ARBA00022527"/>
    </source>
</evidence>
<feature type="region of interest" description="Disordered" evidence="11">
    <location>
        <begin position="323"/>
        <end position="347"/>
    </location>
</feature>
<accession>A0A2Z2NWU0</accession>
<keyword evidence="4" id="KW-0723">Serine/threonine-protein kinase</keyword>
<dbReference type="Proteomes" id="UP000250079">
    <property type="component" value="Chromosome"/>
</dbReference>
<dbReference type="InterPro" id="IPR003755">
    <property type="entry name" value="HPr(Ser)_kin/Pase"/>
</dbReference>
<keyword evidence="9" id="KW-0511">Multifunctional enzyme</keyword>
<comment type="similarity">
    <text evidence="2">Belongs to the HPrK/P family.</text>
</comment>
<dbReference type="RefSeq" id="WP_088920763.1">
    <property type="nucleotide sequence ID" value="NZ_CP018632.1"/>
</dbReference>
<dbReference type="CDD" id="cd01918">
    <property type="entry name" value="HprK_C"/>
    <property type="match status" value="1"/>
</dbReference>
<dbReference type="PANTHER" id="PTHR30305:SF1">
    <property type="entry name" value="HPR KINASE_PHOSPHORYLASE"/>
    <property type="match status" value="1"/>
</dbReference>
<evidence type="ECO:0000259" key="13">
    <source>
        <dbReference type="Pfam" id="PF07475"/>
    </source>
</evidence>
<gene>
    <name evidence="14" type="primary">hprK</name>
    <name evidence="14" type="ORF">IMCC3135_29380</name>
</gene>
<dbReference type="AlphaFoldDB" id="A0A2Z2NWU0"/>
<dbReference type="GO" id="GO:0006109">
    <property type="term" value="P:regulation of carbohydrate metabolic process"/>
    <property type="evidence" value="ECO:0007669"/>
    <property type="project" value="InterPro"/>
</dbReference>
<dbReference type="KEGG" id="gai:IMCC3135_29380"/>
<evidence type="ECO:0000256" key="2">
    <source>
        <dbReference type="ARBA" id="ARBA00006883"/>
    </source>
</evidence>
<dbReference type="InterPro" id="IPR011104">
    <property type="entry name" value="Hpr_kin/Pase_C"/>
</dbReference>
<dbReference type="InterPro" id="IPR028979">
    <property type="entry name" value="Ser_kin/Pase_Hpr-like_N_sf"/>
</dbReference>
<dbReference type="InterPro" id="IPR011126">
    <property type="entry name" value="Hpr_kin/Pase_Hpr_N"/>
</dbReference>
<dbReference type="GO" id="GO:0005524">
    <property type="term" value="F:ATP binding"/>
    <property type="evidence" value="ECO:0007669"/>
    <property type="project" value="UniProtKB-KW"/>
</dbReference>
<name>A0A2Z2NWU0_9GAMM</name>
<dbReference type="Pfam" id="PF07475">
    <property type="entry name" value="Hpr_kinase_C"/>
    <property type="match status" value="1"/>
</dbReference>
<dbReference type="SUPFAM" id="SSF53795">
    <property type="entry name" value="PEP carboxykinase-like"/>
    <property type="match status" value="1"/>
</dbReference>
<dbReference type="NCBIfam" id="TIGR00679">
    <property type="entry name" value="hpr-ser"/>
    <property type="match status" value="1"/>
</dbReference>
<evidence type="ECO:0000313" key="14">
    <source>
        <dbReference type="EMBL" id="ASJ75926.1"/>
    </source>
</evidence>
<evidence type="ECO:0000313" key="15">
    <source>
        <dbReference type="Proteomes" id="UP000250079"/>
    </source>
</evidence>
<proteinExistence type="inferred from homology"/>
<evidence type="ECO:0000256" key="9">
    <source>
        <dbReference type="ARBA" id="ARBA00023268"/>
    </source>
</evidence>
<feature type="domain" description="HPr(Ser) kinase/phosphorylase N-terminal" evidence="12">
    <location>
        <begin position="12"/>
        <end position="130"/>
    </location>
</feature>
<sequence>MSSRQLTVGEAVQALGKDLDLSWAAGHDASSRMLTRDLAPGERPRLLGPLNFNSPNRIQLLGAAEVRLFNETSVLDTSRFEYSLPNTCDMIVISDSLPAPPSIIELAERERIALIRSTADYSQLHSRMRFLLTQLLAEREIIHGVMMDVHGTGVLITGNASVGKSELALELISRGHILVADDAPEFTRIAPGTLECQCPPLLQDFLEVRGLGVLNIALMYGDAHTRARKILRCIVHLQPVSGEDFNKDLAAIAGDRIGEPTGTRLVLGVKVPKRTIPVAPGRNMAVLVEAAIRDQILRAGGYSASRDLVSKQERALALASRQYRLRPSAPLPPKSGTDVTSDKETPQ</sequence>
<keyword evidence="7 14" id="KW-0418">Kinase</keyword>
<dbReference type="Pfam" id="PF02603">
    <property type="entry name" value="Hpr_kinase_N"/>
    <property type="match status" value="1"/>
</dbReference>
<reference evidence="14 15" key="1">
    <citation type="submission" date="2016-12" db="EMBL/GenBank/DDBJ databases">
        <authorList>
            <person name="Song W.-J."/>
            <person name="Kurnit D.M."/>
        </authorList>
    </citation>
    <scope>NUCLEOTIDE SEQUENCE [LARGE SCALE GENOMIC DNA]</scope>
    <source>
        <strain evidence="14 15">IMCC3135</strain>
    </source>
</reference>
<dbReference type="EMBL" id="CP018632">
    <property type="protein sequence ID" value="ASJ75926.1"/>
    <property type="molecule type" value="Genomic_DNA"/>
</dbReference>
<evidence type="ECO:0000256" key="5">
    <source>
        <dbReference type="ARBA" id="ARBA00022679"/>
    </source>
</evidence>
<evidence type="ECO:0000256" key="6">
    <source>
        <dbReference type="ARBA" id="ARBA00022741"/>
    </source>
</evidence>
<protein>
    <submittedName>
        <fullName evidence="14">HPr kinase/phosphorylase</fullName>
        <ecNumber evidence="14">2.7.11.-</ecNumber>
    </submittedName>
</protein>
<feature type="domain" description="HPr kinase/phosphorylase C-terminal" evidence="13">
    <location>
        <begin position="136"/>
        <end position="311"/>
    </location>
</feature>
<dbReference type="PANTHER" id="PTHR30305">
    <property type="entry name" value="PROTEIN YJDM-RELATED"/>
    <property type="match status" value="1"/>
</dbReference>
<dbReference type="EC" id="2.7.11.-" evidence="14"/>
<evidence type="ECO:0000256" key="11">
    <source>
        <dbReference type="SAM" id="MobiDB-lite"/>
    </source>
</evidence>
<dbReference type="OrthoDB" id="9778803at2"/>
<evidence type="ECO:0000256" key="3">
    <source>
        <dbReference type="ARBA" id="ARBA00011643"/>
    </source>
</evidence>
<keyword evidence="8" id="KW-0067">ATP-binding</keyword>
<keyword evidence="6" id="KW-0547">Nucleotide-binding</keyword>